<name>A0ABN7YJU0_9BURK</name>
<dbReference type="Proteomes" id="UP000701702">
    <property type="component" value="Unassembled WGS sequence"/>
</dbReference>
<accession>A0ABN7YJU0</accession>
<sequence>MSTPSFRFAGMNVRRGGARIHLRIAKNHRFRPSARHAGTALRDSSSTCAYRQSRTTSRLAAVRAPSTLVQRAIPLFSGERACMTQRLSPDQVFFPFAGARSGNDYFTTQAAWTCHTAMWQRLRHISPSRYADFRLRASIKQSIGKTPPGCCCLLSPRPFHKLETGITFSYICFQWRLRAPAGHKRRIDANGAISTSPREGLSAGRTGRLKALGLCRIVWKPHLAR</sequence>
<organism evidence="1 2">
    <name type="scientific">Cupriavidus pinatubonensis</name>
    <dbReference type="NCBI Taxonomy" id="248026"/>
    <lineage>
        <taxon>Bacteria</taxon>
        <taxon>Pseudomonadati</taxon>
        <taxon>Pseudomonadota</taxon>
        <taxon>Betaproteobacteria</taxon>
        <taxon>Burkholderiales</taxon>
        <taxon>Burkholderiaceae</taxon>
        <taxon>Cupriavidus</taxon>
    </lineage>
</organism>
<proteinExistence type="predicted"/>
<protein>
    <submittedName>
        <fullName evidence="1">Uncharacterized protein</fullName>
    </submittedName>
</protein>
<dbReference type="EMBL" id="CAJZAF010000013">
    <property type="protein sequence ID" value="CAG9173717.1"/>
    <property type="molecule type" value="Genomic_DNA"/>
</dbReference>
<comment type="caution">
    <text evidence="1">The sequence shown here is derived from an EMBL/GenBank/DDBJ whole genome shotgun (WGS) entry which is preliminary data.</text>
</comment>
<gene>
    <name evidence="1" type="ORF">LMG23994_02692</name>
</gene>
<reference evidence="1 2" key="1">
    <citation type="submission" date="2021-08" db="EMBL/GenBank/DDBJ databases">
        <authorList>
            <person name="Peeters C."/>
        </authorList>
    </citation>
    <scope>NUCLEOTIDE SEQUENCE [LARGE SCALE GENOMIC DNA]</scope>
    <source>
        <strain evidence="1 2">LMG 23994</strain>
    </source>
</reference>
<evidence type="ECO:0000313" key="1">
    <source>
        <dbReference type="EMBL" id="CAG9173717.1"/>
    </source>
</evidence>
<keyword evidence="2" id="KW-1185">Reference proteome</keyword>
<evidence type="ECO:0000313" key="2">
    <source>
        <dbReference type="Proteomes" id="UP000701702"/>
    </source>
</evidence>